<proteinExistence type="predicted"/>
<dbReference type="AlphaFoldDB" id="A0A0G1DLI3"/>
<gene>
    <name evidence="1" type="ORF">UV42_C0022G0011</name>
</gene>
<name>A0A0G1DLI3_9BACT</name>
<accession>A0A0G1DLI3</accession>
<dbReference type="EMBL" id="LCEK01000022">
    <property type="protein sequence ID" value="KKS71681.1"/>
    <property type="molecule type" value="Genomic_DNA"/>
</dbReference>
<reference evidence="1 2" key="1">
    <citation type="journal article" date="2015" name="Nature">
        <title>rRNA introns, odd ribosomes, and small enigmatic genomes across a large radiation of phyla.</title>
        <authorList>
            <person name="Brown C.T."/>
            <person name="Hug L.A."/>
            <person name="Thomas B.C."/>
            <person name="Sharon I."/>
            <person name="Castelle C.J."/>
            <person name="Singh A."/>
            <person name="Wilkins M.J."/>
            <person name="Williams K.H."/>
            <person name="Banfield J.F."/>
        </authorList>
    </citation>
    <scope>NUCLEOTIDE SEQUENCE [LARGE SCALE GENOMIC DNA]</scope>
</reference>
<evidence type="ECO:0000313" key="1">
    <source>
        <dbReference type="EMBL" id="KKS71681.1"/>
    </source>
</evidence>
<dbReference type="Proteomes" id="UP000033867">
    <property type="component" value="Unassembled WGS sequence"/>
</dbReference>
<organism evidence="1 2">
    <name type="scientific">Candidatus Magasanikbacteria bacterium GW2011_GWE2_42_7</name>
    <dbReference type="NCBI Taxonomy" id="1619052"/>
    <lineage>
        <taxon>Bacteria</taxon>
        <taxon>Candidatus Magasanikiibacteriota</taxon>
    </lineage>
</organism>
<sequence length="88" mass="9667">MPDGVESLREASLGLIQKLVSLSICAMNGNPEARKIARNSLELPETVRDDGDRRMLGEQIDVLVELLHGQQTRLAADQVHMGNLTLCD</sequence>
<evidence type="ECO:0000313" key="2">
    <source>
        <dbReference type="Proteomes" id="UP000033867"/>
    </source>
</evidence>
<protein>
    <submittedName>
        <fullName evidence="1">Uncharacterized protein</fullName>
    </submittedName>
</protein>
<comment type="caution">
    <text evidence="1">The sequence shown here is derived from an EMBL/GenBank/DDBJ whole genome shotgun (WGS) entry which is preliminary data.</text>
</comment>